<dbReference type="SMART" id="SM00052">
    <property type="entry name" value="EAL"/>
    <property type="match status" value="1"/>
</dbReference>
<comment type="caution">
    <text evidence="4">The sequence shown here is derived from an EMBL/GenBank/DDBJ whole genome shotgun (WGS) entry which is preliminary data.</text>
</comment>
<keyword evidence="1" id="KW-1133">Transmembrane helix</keyword>
<feature type="transmembrane region" description="Helical" evidence="1">
    <location>
        <begin position="69"/>
        <end position="89"/>
    </location>
</feature>
<keyword evidence="1" id="KW-0472">Membrane</keyword>
<accession>A0ABT0D2P3</accession>
<dbReference type="InterPro" id="IPR050706">
    <property type="entry name" value="Cyclic-di-GMP_PDE-like"/>
</dbReference>
<dbReference type="CDD" id="cd01949">
    <property type="entry name" value="GGDEF"/>
    <property type="match status" value="1"/>
</dbReference>
<dbReference type="Gene3D" id="3.30.70.270">
    <property type="match status" value="1"/>
</dbReference>
<proteinExistence type="predicted"/>
<dbReference type="Gene3D" id="3.20.20.450">
    <property type="entry name" value="EAL domain"/>
    <property type="match status" value="1"/>
</dbReference>
<gene>
    <name evidence="4" type="ORF">MKJ03_15030</name>
</gene>
<dbReference type="PROSITE" id="PS50887">
    <property type="entry name" value="GGDEF"/>
    <property type="match status" value="1"/>
</dbReference>
<evidence type="ECO:0000313" key="5">
    <source>
        <dbReference type="Proteomes" id="UP001522662"/>
    </source>
</evidence>
<dbReference type="SUPFAM" id="SSF55073">
    <property type="entry name" value="Nucleotide cyclase"/>
    <property type="match status" value="1"/>
</dbReference>
<feature type="transmembrane region" description="Helical" evidence="1">
    <location>
        <begin position="176"/>
        <end position="193"/>
    </location>
</feature>
<feature type="domain" description="EAL" evidence="2">
    <location>
        <begin position="432"/>
        <end position="681"/>
    </location>
</feature>
<dbReference type="RefSeq" id="WP_245137151.1">
    <property type="nucleotide sequence ID" value="NZ_CP128477.1"/>
</dbReference>
<evidence type="ECO:0000259" key="2">
    <source>
        <dbReference type="PROSITE" id="PS50883"/>
    </source>
</evidence>
<feature type="transmembrane region" description="Helical" evidence="1">
    <location>
        <begin position="151"/>
        <end position="169"/>
    </location>
</feature>
<dbReference type="CDD" id="cd01948">
    <property type="entry name" value="EAL"/>
    <property type="match status" value="1"/>
</dbReference>
<reference evidence="4 5" key="1">
    <citation type="submission" date="2022-03" db="EMBL/GenBank/DDBJ databases">
        <title>Rhizobium SSM4.3 sp. nov., isolated from Sediment (Gouqi Island).</title>
        <authorList>
            <person name="Chen G."/>
        </authorList>
    </citation>
    <scope>NUCLEOTIDE SEQUENCE [LARGE SCALE GENOMIC DNA]</scope>
    <source>
        <strain evidence="4 5">SSM4.3</strain>
    </source>
</reference>
<keyword evidence="5" id="KW-1185">Reference proteome</keyword>
<dbReference type="InterPro" id="IPR029787">
    <property type="entry name" value="Nucleotide_cyclase"/>
</dbReference>
<feature type="transmembrane region" description="Helical" evidence="1">
    <location>
        <begin position="122"/>
        <end position="139"/>
    </location>
</feature>
<evidence type="ECO:0000259" key="3">
    <source>
        <dbReference type="PROSITE" id="PS50887"/>
    </source>
</evidence>
<evidence type="ECO:0000256" key="1">
    <source>
        <dbReference type="SAM" id="Phobius"/>
    </source>
</evidence>
<dbReference type="InterPro" id="IPR001633">
    <property type="entry name" value="EAL_dom"/>
</dbReference>
<dbReference type="Pfam" id="PF00990">
    <property type="entry name" value="GGDEF"/>
    <property type="match status" value="1"/>
</dbReference>
<dbReference type="EMBL" id="JALAYX010000003">
    <property type="protein sequence ID" value="MCJ8239641.1"/>
    <property type="molecule type" value="Genomic_DNA"/>
</dbReference>
<dbReference type="SMART" id="SM00267">
    <property type="entry name" value="GGDEF"/>
    <property type="match status" value="1"/>
</dbReference>
<feature type="transmembrane region" description="Helical" evidence="1">
    <location>
        <begin position="95"/>
        <end position="115"/>
    </location>
</feature>
<dbReference type="InterPro" id="IPR000160">
    <property type="entry name" value="GGDEF_dom"/>
</dbReference>
<name>A0ABT0D2P3_9HYPH</name>
<dbReference type="InterPro" id="IPR043128">
    <property type="entry name" value="Rev_trsase/Diguanyl_cyclase"/>
</dbReference>
<sequence>MDRVIKSPVRGCRDENLLAQAAPQSGGSRSGPPVYSPPAVDSKTLTAPALKALYQVHRSSTQLRQTRQGLWLAALVYLLFGAADALLIPDVAFQTVIARVVVAVSALAVVEVLVTRRVDLRWVDLSCAATVVMGYLAWLVPSTHTMAEDAFRYYMLFGTIFMMSANLFFNLVFRMSVLTSLTIFVIFLISMFYAPALSFAQSAVIILFYASCFLFTSYVNWKLNEERYNVFLNAIEAAHQHDEAEKRGVALERLSNTDYLTGLENRRAVDKRLRDHWNDWQTEGKAFAAILVDVDFFKKYNDFYGHQSGDRCLILVANVLSETLKPLNASVGRYGGEEFIVLSRVTGRDQVMALGEIIRSAVEGLHLVHDQRRDGQAFVTVSVGASYTRPQTGPKLERIINEADRALYSAKANGRNCIRLFNPNDPLTSDDNENIAATLRMAIKNDLVNLVYQPIQNLKTGRVEAVESLMRMKMIDGTPLSPAQFIPVAERTGAILDLGLWAIRRACTEVLATGVAPMASVNVSAIQLKSRGFALAVSTILEETRVAGSQLAFEITEGIDMEGQSDVIRCITDLQALGIRIWLDDFGTGFAGLSWLRLFPFDTVKIDRSFLQDARRPAGRAMLEDIIRLIRNRGLKILIEGLETADHVELMHELGIELGQGYFLGRPAPIDEVRIKPFPRLASVGGR</sequence>
<protein>
    <submittedName>
        <fullName evidence="4">EAL domain-containing protein</fullName>
    </submittedName>
</protein>
<dbReference type="InterPro" id="IPR035919">
    <property type="entry name" value="EAL_sf"/>
</dbReference>
<dbReference type="SUPFAM" id="SSF141868">
    <property type="entry name" value="EAL domain-like"/>
    <property type="match status" value="1"/>
</dbReference>
<feature type="transmembrane region" description="Helical" evidence="1">
    <location>
        <begin position="199"/>
        <end position="219"/>
    </location>
</feature>
<dbReference type="PROSITE" id="PS50883">
    <property type="entry name" value="EAL"/>
    <property type="match status" value="1"/>
</dbReference>
<keyword evidence="1" id="KW-0812">Transmembrane</keyword>
<dbReference type="PANTHER" id="PTHR33121">
    <property type="entry name" value="CYCLIC DI-GMP PHOSPHODIESTERASE PDEF"/>
    <property type="match status" value="1"/>
</dbReference>
<feature type="domain" description="GGDEF" evidence="3">
    <location>
        <begin position="285"/>
        <end position="423"/>
    </location>
</feature>
<dbReference type="Pfam" id="PF00563">
    <property type="entry name" value="EAL"/>
    <property type="match status" value="1"/>
</dbReference>
<organism evidence="4 5">
    <name type="scientific">Peteryoungia algae</name>
    <dbReference type="NCBI Taxonomy" id="2919917"/>
    <lineage>
        <taxon>Bacteria</taxon>
        <taxon>Pseudomonadati</taxon>
        <taxon>Pseudomonadota</taxon>
        <taxon>Alphaproteobacteria</taxon>
        <taxon>Hyphomicrobiales</taxon>
        <taxon>Rhizobiaceae</taxon>
        <taxon>Peteryoungia</taxon>
    </lineage>
</organism>
<dbReference type="NCBIfam" id="TIGR00254">
    <property type="entry name" value="GGDEF"/>
    <property type="match status" value="1"/>
</dbReference>
<dbReference type="Proteomes" id="UP001522662">
    <property type="component" value="Unassembled WGS sequence"/>
</dbReference>
<evidence type="ECO:0000313" key="4">
    <source>
        <dbReference type="EMBL" id="MCJ8239641.1"/>
    </source>
</evidence>
<dbReference type="PANTHER" id="PTHR33121:SF70">
    <property type="entry name" value="SIGNALING PROTEIN YKOW"/>
    <property type="match status" value="1"/>
</dbReference>